<dbReference type="RefSeq" id="WP_244712988.1">
    <property type="nucleotide sequence ID" value="NZ_CP095073.1"/>
</dbReference>
<feature type="domain" description="B12-binding" evidence="1">
    <location>
        <begin position="32"/>
        <end position="161"/>
    </location>
</feature>
<dbReference type="SUPFAM" id="SSF52242">
    <property type="entry name" value="Cobalamin (vitamin B12)-binding domain"/>
    <property type="match status" value="1"/>
</dbReference>
<dbReference type="CDD" id="cd02065">
    <property type="entry name" value="B12-binding_like"/>
    <property type="match status" value="1"/>
</dbReference>
<sequence length="161" mass="18359">MADEHLATAVCDFILSQIKSEGFLPAKNNQLKRKALFFGVEEEQHYIGLKMVSDAFKDQGWSVRYLGPSLPIEHSLVQINKFRPDVIGLSAALSYRLSTIKDVITRFSRLEWKPLIMVGGRMAKKFDLSGMEAENVIIVKDLNHLNTWFQQGREDIMNETS</sequence>
<name>A0ABY4EP86_9BACI</name>
<dbReference type="EMBL" id="CP095073">
    <property type="protein sequence ID" value="UOQ46009.1"/>
    <property type="molecule type" value="Genomic_DNA"/>
</dbReference>
<accession>A0ABY4EP86</accession>
<evidence type="ECO:0000259" key="1">
    <source>
        <dbReference type="PROSITE" id="PS51332"/>
    </source>
</evidence>
<reference evidence="2 3" key="1">
    <citation type="submission" date="2022-04" db="EMBL/GenBank/DDBJ databases">
        <title>Halobacillus sp. isolated from saltern.</title>
        <authorList>
            <person name="Won M."/>
            <person name="Lee C.-M."/>
            <person name="Woen H.-Y."/>
            <person name="Kwon S.-W."/>
        </authorList>
    </citation>
    <scope>NUCLEOTIDE SEQUENCE [LARGE SCALE GENOMIC DNA]</scope>
    <source>
        <strain evidence="2 3">SSBR10-3</strain>
    </source>
</reference>
<dbReference type="InterPro" id="IPR006158">
    <property type="entry name" value="Cobalamin-bd"/>
</dbReference>
<gene>
    <name evidence="2" type="ORF">MUN89_08865</name>
</gene>
<dbReference type="Proteomes" id="UP000831787">
    <property type="component" value="Chromosome"/>
</dbReference>
<keyword evidence="3" id="KW-1185">Reference proteome</keyword>
<dbReference type="InterPro" id="IPR036724">
    <property type="entry name" value="Cobalamin-bd_sf"/>
</dbReference>
<proteinExistence type="predicted"/>
<evidence type="ECO:0000313" key="2">
    <source>
        <dbReference type="EMBL" id="UOQ46009.1"/>
    </source>
</evidence>
<dbReference type="PROSITE" id="PS51332">
    <property type="entry name" value="B12_BINDING"/>
    <property type="match status" value="1"/>
</dbReference>
<dbReference type="Gene3D" id="3.40.50.280">
    <property type="entry name" value="Cobalamin-binding domain"/>
    <property type="match status" value="1"/>
</dbReference>
<organism evidence="2 3">
    <name type="scientific">Halobacillus salinarum</name>
    <dbReference type="NCBI Taxonomy" id="2932257"/>
    <lineage>
        <taxon>Bacteria</taxon>
        <taxon>Bacillati</taxon>
        <taxon>Bacillota</taxon>
        <taxon>Bacilli</taxon>
        <taxon>Bacillales</taxon>
        <taxon>Bacillaceae</taxon>
        <taxon>Halobacillus</taxon>
    </lineage>
</organism>
<protein>
    <submittedName>
        <fullName evidence="2">Cobalamin B12-binding domain-containing protein</fullName>
    </submittedName>
</protein>
<evidence type="ECO:0000313" key="3">
    <source>
        <dbReference type="Proteomes" id="UP000831787"/>
    </source>
</evidence>
<dbReference type="Pfam" id="PF02310">
    <property type="entry name" value="B12-binding"/>
    <property type="match status" value="1"/>
</dbReference>